<dbReference type="HOGENOM" id="CLU_2522977_0_0_7"/>
<protein>
    <submittedName>
        <fullName evidence="1">Uncharacterized protein</fullName>
    </submittedName>
</protein>
<dbReference type="AlphaFoldDB" id="V8CCN8"/>
<gene>
    <name evidence="1" type="ORF">HMPREF2086_00518</name>
</gene>
<dbReference type="PATRIC" id="fig|1357400.3.peg.707"/>
<organism evidence="1 2">
    <name type="scientific">Helicobacter macacae MIT 99-5501</name>
    <dbReference type="NCBI Taxonomy" id="1357400"/>
    <lineage>
        <taxon>Bacteria</taxon>
        <taxon>Pseudomonadati</taxon>
        <taxon>Campylobacterota</taxon>
        <taxon>Epsilonproteobacteria</taxon>
        <taxon>Campylobacterales</taxon>
        <taxon>Helicobacteraceae</taxon>
        <taxon>Helicobacter</taxon>
    </lineage>
</organism>
<accession>V8CCN8</accession>
<evidence type="ECO:0000313" key="1">
    <source>
        <dbReference type="EMBL" id="ETD25183.1"/>
    </source>
</evidence>
<comment type="caution">
    <text evidence="1">The sequence shown here is derived from an EMBL/GenBank/DDBJ whole genome shotgun (WGS) entry which is preliminary data.</text>
</comment>
<keyword evidence="2" id="KW-1185">Reference proteome</keyword>
<dbReference type="Proteomes" id="UP000018731">
    <property type="component" value="Unassembled WGS sequence"/>
</dbReference>
<evidence type="ECO:0000313" key="2">
    <source>
        <dbReference type="Proteomes" id="UP000018731"/>
    </source>
</evidence>
<dbReference type="EMBL" id="AZJI01000001">
    <property type="protein sequence ID" value="ETD25183.1"/>
    <property type="molecule type" value="Genomic_DNA"/>
</dbReference>
<sequence>MDCFVAASPLPRNDGVVDCHEFANANSRNDEKVRYNDEFSAFFTNKKDTHPTPLALREGTSKEPNTATIRVGSLALDRATTHAK</sequence>
<reference evidence="1 2" key="1">
    <citation type="journal article" date="2014" name="Genome Announc.">
        <title>Draft genome sequences of six enterohepatic helicobacter species isolated from humans and one from rhesus macaques.</title>
        <authorList>
            <person name="Shen Z."/>
            <person name="Sheh A."/>
            <person name="Young S.K."/>
            <person name="Abouelliel A."/>
            <person name="Ward D.V."/>
            <person name="Earl A.M."/>
            <person name="Fox J.G."/>
        </authorList>
    </citation>
    <scope>NUCLEOTIDE SEQUENCE [LARGE SCALE GENOMIC DNA]</scope>
    <source>
        <strain evidence="1 2">MIT 99-5501</strain>
    </source>
</reference>
<proteinExistence type="predicted"/>
<dbReference type="RefSeq" id="WP_023927230.1">
    <property type="nucleotide sequence ID" value="NZ_KI669454.1"/>
</dbReference>
<name>V8CCN8_9HELI</name>